<feature type="transmembrane region" description="Helical" evidence="1">
    <location>
        <begin position="115"/>
        <end position="140"/>
    </location>
</feature>
<feature type="transmembrane region" description="Helical" evidence="1">
    <location>
        <begin position="61"/>
        <end position="79"/>
    </location>
</feature>
<feature type="transmembrane region" description="Helical" evidence="1">
    <location>
        <begin position="146"/>
        <end position="163"/>
    </location>
</feature>
<dbReference type="Proteomes" id="UP001223586">
    <property type="component" value="Unassembled WGS sequence"/>
</dbReference>
<dbReference type="EMBL" id="JAUSTT010000006">
    <property type="protein sequence ID" value="MDQ0175419.1"/>
    <property type="molecule type" value="Genomic_DNA"/>
</dbReference>
<proteinExistence type="predicted"/>
<reference evidence="2 3" key="1">
    <citation type="submission" date="2023-07" db="EMBL/GenBank/DDBJ databases">
        <title>Genomic Encyclopedia of Type Strains, Phase IV (KMG-IV): sequencing the most valuable type-strain genomes for metagenomic binning, comparative biology and taxonomic classification.</title>
        <authorList>
            <person name="Goeker M."/>
        </authorList>
    </citation>
    <scope>NUCLEOTIDE SEQUENCE [LARGE SCALE GENOMIC DNA]</scope>
    <source>
        <strain evidence="2 3">DSM 23837</strain>
    </source>
</reference>
<dbReference type="InterPro" id="IPR007404">
    <property type="entry name" value="YdjM-like"/>
</dbReference>
<name>A0ABT9WQ55_9BACI</name>
<keyword evidence="3" id="KW-1185">Reference proteome</keyword>
<dbReference type="RefSeq" id="WP_307227730.1">
    <property type="nucleotide sequence ID" value="NZ_JAUSTT010000006.1"/>
</dbReference>
<sequence>MNGKTHVTVGGLVGLGISNYVGADVPTMISFTLLGGFVGLVPDLDVNGTLANKITLNKKTVQAMLGFIGLFIIFYSFFYENGMEQWIGASIGIVLFIVPSLIVKQKTMLLLTGIAVLLAGIFCDELWLILFGIYIAVASLLPHRSLTHSMIGLAYFCTIGYLLEQKLQIEGILLVCGASYTSHLILDMKWIPMNRKGVKLFQPFSKFEL</sequence>
<keyword evidence="1" id="KW-1133">Transmembrane helix</keyword>
<accession>A0ABT9WQ55</accession>
<gene>
    <name evidence="2" type="ORF">J2S08_001253</name>
</gene>
<evidence type="ECO:0000313" key="3">
    <source>
        <dbReference type="Proteomes" id="UP001223586"/>
    </source>
</evidence>
<comment type="caution">
    <text evidence="2">The sequence shown here is derived from an EMBL/GenBank/DDBJ whole genome shotgun (WGS) entry which is preliminary data.</text>
</comment>
<keyword evidence="1" id="KW-0812">Transmembrane</keyword>
<evidence type="ECO:0000313" key="2">
    <source>
        <dbReference type="EMBL" id="MDQ0175419.1"/>
    </source>
</evidence>
<feature type="transmembrane region" description="Helical" evidence="1">
    <location>
        <begin position="85"/>
        <end position="103"/>
    </location>
</feature>
<dbReference type="Pfam" id="PF04307">
    <property type="entry name" value="YdjM"/>
    <property type="match status" value="1"/>
</dbReference>
<keyword evidence="1" id="KW-0472">Membrane</keyword>
<evidence type="ECO:0000256" key="1">
    <source>
        <dbReference type="SAM" id="Phobius"/>
    </source>
</evidence>
<organism evidence="2 3">
    <name type="scientific">Bacillus chungangensis</name>
    <dbReference type="NCBI Taxonomy" id="587633"/>
    <lineage>
        <taxon>Bacteria</taxon>
        <taxon>Bacillati</taxon>
        <taxon>Bacillota</taxon>
        <taxon>Bacilli</taxon>
        <taxon>Bacillales</taxon>
        <taxon>Bacillaceae</taxon>
        <taxon>Bacillus</taxon>
    </lineage>
</organism>
<protein>
    <submittedName>
        <fullName evidence="2">Inner membrane protein</fullName>
    </submittedName>
</protein>